<organism evidence="1 2">
    <name type="scientific">Brassica campestris</name>
    <name type="common">Field mustard</name>
    <dbReference type="NCBI Taxonomy" id="3711"/>
    <lineage>
        <taxon>Eukaryota</taxon>
        <taxon>Viridiplantae</taxon>
        <taxon>Streptophyta</taxon>
        <taxon>Embryophyta</taxon>
        <taxon>Tracheophyta</taxon>
        <taxon>Spermatophyta</taxon>
        <taxon>Magnoliopsida</taxon>
        <taxon>eudicotyledons</taxon>
        <taxon>Gunneridae</taxon>
        <taxon>Pentapetalae</taxon>
        <taxon>rosids</taxon>
        <taxon>malvids</taxon>
        <taxon>Brassicales</taxon>
        <taxon>Brassicaceae</taxon>
        <taxon>Brassiceae</taxon>
        <taxon>Brassica</taxon>
    </lineage>
</organism>
<proteinExistence type="predicted"/>
<dbReference type="AlphaFoldDB" id="A0A397Z6T7"/>
<evidence type="ECO:0000313" key="1">
    <source>
        <dbReference type="EMBL" id="RID58886.1"/>
    </source>
</evidence>
<accession>A0A397Z6T7</accession>
<gene>
    <name evidence="1" type="ORF">BRARA_F02148</name>
</gene>
<reference evidence="1 2" key="1">
    <citation type="submission" date="2018-06" db="EMBL/GenBank/DDBJ databases">
        <title>WGS assembly of Brassica rapa FPsc.</title>
        <authorList>
            <person name="Bowman J."/>
            <person name="Kohchi T."/>
            <person name="Yamato K."/>
            <person name="Jenkins J."/>
            <person name="Shu S."/>
            <person name="Ishizaki K."/>
            <person name="Yamaoka S."/>
            <person name="Nishihama R."/>
            <person name="Nakamura Y."/>
            <person name="Berger F."/>
            <person name="Adam C."/>
            <person name="Aki S."/>
            <person name="Althoff F."/>
            <person name="Araki T."/>
            <person name="Arteaga-Vazquez M."/>
            <person name="Balasubrmanian S."/>
            <person name="Bauer D."/>
            <person name="Boehm C."/>
            <person name="Briginshaw L."/>
            <person name="Caballero-Perez J."/>
            <person name="Catarino B."/>
            <person name="Chen F."/>
            <person name="Chiyoda S."/>
            <person name="Chovatia M."/>
            <person name="Davies K."/>
            <person name="Delmans M."/>
            <person name="Demura T."/>
            <person name="Dierschke T."/>
            <person name="Dolan L."/>
            <person name="Dorantes-Acosta A."/>
            <person name="Eklund D."/>
            <person name="Florent S."/>
            <person name="Flores-Sandoval E."/>
            <person name="Fujiyama A."/>
            <person name="Fukuzawa H."/>
            <person name="Galik B."/>
            <person name="Grimanelli D."/>
            <person name="Grimwood J."/>
            <person name="Grossniklaus U."/>
            <person name="Hamada T."/>
            <person name="Haseloff J."/>
            <person name="Hetherington A."/>
            <person name="Higo A."/>
            <person name="Hirakawa Y."/>
            <person name="Hundley H."/>
            <person name="Ikeda Y."/>
            <person name="Inoue K."/>
            <person name="Inoue S."/>
            <person name="Ishida S."/>
            <person name="Jia Q."/>
            <person name="Kakita M."/>
            <person name="Kanazawa T."/>
            <person name="Kawai Y."/>
            <person name="Kawashima T."/>
            <person name="Kennedy M."/>
            <person name="Kinose K."/>
            <person name="Kinoshita T."/>
            <person name="Kohara Y."/>
            <person name="Koide E."/>
            <person name="Komatsu K."/>
            <person name="Kopischke S."/>
            <person name="Kubo M."/>
            <person name="Kyozuka J."/>
            <person name="Lagercrantz U."/>
            <person name="Lin S."/>
            <person name="Lindquist E."/>
            <person name="Lipzen A."/>
            <person name="Lu C."/>
            <person name="Luna E."/>
            <person name="Martienssen R."/>
            <person name="Minamino N."/>
            <person name="Mizutani M."/>
            <person name="Mizutani M."/>
            <person name="Mochizuki N."/>
            <person name="Monte I."/>
            <person name="Mosher R."/>
            <person name="Nagasaki H."/>
            <person name="Nakagami H."/>
            <person name="Naramoto S."/>
            <person name="Nishitani K."/>
            <person name="Ohtani M."/>
            <person name="Okamoto T."/>
            <person name="Okumura M."/>
            <person name="Phillips J."/>
            <person name="Pollak B."/>
            <person name="Reinders A."/>
            <person name="Roevekamp M."/>
            <person name="Sano R."/>
            <person name="Sawa S."/>
            <person name="Schmid M."/>
            <person name="Shirakawa M."/>
            <person name="Solano R."/>
            <person name="Spunde A."/>
            <person name="Suetsugu N."/>
            <person name="Sugano S."/>
            <person name="Sugiyama A."/>
            <person name="Sun R."/>
            <person name="Suzuki Y."/>
            <person name="Takenaka M."/>
            <person name="Takezawa D."/>
            <person name="Tomogane H."/>
            <person name="Tsuzuki M."/>
            <person name="Ueda T."/>
            <person name="Umeda M."/>
            <person name="Ward J."/>
            <person name="Watanabe Y."/>
            <person name="Yazaki K."/>
            <person name="Yokoyama R."/>
            <person name="Yoshitake Y."/>
            <person name="Yotsui I."/>
            <person name="Zachgo S."/>
            <person name="Schmutz J."/>
        </authorList>
    </citation>
    <scope>NUCLEOTIDE SEQUENCE [LARGE SCALE GENOMIC DNA]</scope>
    <source>
        <strain evidence="2">cv. B-3</strain>
    </source>
</reference>
<sequence>MFGYGVMSLHRKTKSSIFDVSLTSVVLCLEVLMRRDT</sequence>
<dbReference type="Proteomes" id="UP000264353">
    <property type="component" value="Chromosome A6"/>
</dbReference>
<protein>
    <submittedName>
        <fullName evidence="1">Uncharacterized protein</fullName>
    </submittedName>
</protein>
<dbReference type="EMBL" id="CM010633">
    <property type="protein sequence ID" value="RID58886.1"/>
    <property type="molecule type" value="Genomic_DNA"/>
</dbReference>
<name>A0A397Z6T7_BRACM</name>
<evidence type="ECO:0000313" key="2">
    <source>
        <dbReference type="Proteomes" id="UP000264353"/>
    </source>
</evidence>